<dbReference type="EMBL" id="AWUE01020488">
    <property type="protein sequence ID" value="OMO67982.1"/>
    <property type="molecule type" value="Genomic_DNA"/>
</dbReference>
<organism evidence="1 2">
    <name type="scientific">Corchorus olitorius</name>
    <dbReference type="NCBI Taxonomy" id="93759"/>
    <lineage>
        <taxon>Eukaryota</taxon>
        <taxon>Viridiplantae</taxon>
        <taxon>Streptophyta</taxon>
        <taxon>Embryophyta</taxon>
        <taxon>Tracheophyta</taxon>
        <taxon>Spermatophyta</taxon>
        <taxon>Magnoliopsida</taxon>
        <taxon>eudicotyledons</taxon>
        <taxon>Gunneridae</taxon>
        <taxon>Pentapetalae</taxon>
        <taxon>rosids</taxon>
        <taxon>malvids</taxon>
        <taxon>Malvales</taxon>
        <taxon>Malvaceae</taxon>
        <taxon>Grewioideae</taxon>
        <taxon>Apeibeae</taxon>
        <taxon>Corchorus</taxon>
    </lineage>
</organism>
<evidence type="ECO:0000313" key="2">
    <source>
        <dbReference type="Proteomes" id="UP000187203"/>
    </source>
</evidence>
<protein>
    <submittedName>
        <fullName evidence="1">Uncharacterized protein</fullName>
    </submittedName>
</protein>
<gene>
    <name evidence="1" type="ORF">COLO4_29953</name>
</gene>
<accession>A0A1R3HCC2</accession>
<reference evidence="2" key="1">
    <citation type="submission" date="2013-09" db="EMBL/GenBank/DDBJ databases">
        <title>Corchorus olitorius genome sequencing.</title>
        <authorList>
            <person name="Alam M."/>
            <person name="Haque M.S."/>
            <person name="Islam M.S."/>
            <person name="Emdad E.M."/>
            <person name="Islam M.M."/>
            <person name="Ahmed B."/>
            <person name="Halim A."/>
            <person name="Hossen Q.M.M."/>
            <person name="Hossain M.Z."/>
            <person name="Ahmed R."/>
            <person name="Khan M.M."/>
            <person name="Islam R."/>
            <person name="Rashid M.M."/>
            <person name="Khan S.A."/>
            <person name="Rahman M.S."/>
            <person name="Alam M."/>
            <person name="Yahiya A.S."/>
            <person name="Khan M.S."/>
            <person name="Azam M.S."/>
            <person name="Haque T."/>
            <person name="Lashkar M.Z.H."/>
            <person name="Akhand A.I."/>
            <person name="Morshed G."/>
            <person name="Roy S."/>
            <person name="Uddin K.S."/>
            <person name="Rabeya T."/>
            <person name="Hossain A.S."/>
            <person name="Chowdhury A."/>
            <person name="Snigdha A.R."/>
            <person name="Mortoza M.S."/>
            <person name="Matin S.A."/>
            <person name="Hoque S.M.E."/>
            <person name="Islam M.K."/>
            <person name="Roy D.K."/>
            <person name="Haider R."/>
            <person name="Moosa M.M."/>
            <person name="Elias S.M."/>
            <person name="Hasan A.M."/>
            <person name="Jahan S."/>
            <person name="Shafiuddin M."/>
            <person name="Mahmood N."/>
            <person name="Shommy N.S."/>
        </authorList>
    </citation>
    <scope>NUCLEOTIDE SEQUENCE [LARGE SCALE GENOMIC DNA]</scope>
    <source>
        <strain evidence="2">cv. O-4</strain>
    </source>
</reference>
<keyword evidence="2" id="KW-1185">Reference proteome</keyword>
<comment type="caution">
    <text evidence="1">The sequence shown here is derived from an EMBL/GenBank/DDBJ whole genome shotgun (WGS) entry which is preliminary data.</text>
</comment>
<proteinExistence type="predicted"/>
<dbReference type="Proteomes" id="UP000187203">
    <property type="component" value="Unassembled WGS sequence"/>
</dbReference>
<sequence>MVSVIGNTQFNSAEKMKEHMVHHNEAKMQLLSNSIFPTHSSIKRKDEDMSEFENNSIHAPIGPARKEVSTWSDNDKQLVLTTLCVSPTR</sequence>
<name>A0A1R3HCC2_9ROSI</name>
<dbReference type="AlphaFoldDB" id="A0A1R3HCC2"/>
<evidence type="ECO:0000313" key="1">
    <source>
        <dbReference type="EMBL" id="OMO67982.1"/>
    </source>
</evidence>